<protein>
    <submittedName>
        <fullName evidence="3">Helix-turn-helix transcriptional regulator</fullName>
    </submittedName>
</protein>
<dbReference type="SUPFAM" id="SSF47413">
    <property type="entry name" value="lambda repressor-like DNA-binding domains"/>
    <property type="match status" value="1"/>
</dbReference>
<dbReference type="AlphaFoldDB" id="A0A9J6RD00"/>
<dbReference type="GO" id="GO:0003677">
    <property type="term" value="F:DNA binding"/>
    <property type="evidence" value="ECO:0007669"/>
    <property type="project" value="UniProtKB-KW"/>
</dbReference>
<dbReference type="RefSeq" id="WP_268780333.1">
    <property type="nucleotide sequence ID" value="NZ_JAPRAT010000019.1"/>
</dbReference>
<evidence type="ECO:0000256" key="1">
    <source>
        <dbReference type="ARBA" id="ARBA00023125"/>
    </source>
</evidence>
<organism evidence="3 4">
    <name type="scientific">Natronobacillus azotifigens</name>
    <dbReference type="NCBI Taxonomy" id="472978"/>
    <lineage>
        <taxon>Bacteria</taxon>
        <taxon>Bacillati</taxon>
        <taxon>Bacillota</taxon>
        <taxon>Bacilli</taxon>
        <taxon>Bacillales</taxon>
        <taxon>Bacillaceae</taxon>
        <taxon>Natronobacillus</taxon>
    </lineage>
</organism>
<keyword evidence="4" id="KW-1185">Reference proteome</keyword>
<sequence>MDSTSWGRRVKAFRKLKGYTQIDFAKSIGVSVSVVGEIERGKRVPSEEFLLKTSETLDIAIAELKPK</sequence>
<dbReference type="CDD" id="cd00093">
    <property type="entry name" value="HTH_XRE"/>
    <property type="match status" value="1"/>
</dbReference>
<evidence type="ECO:0000259" key="2">
    <source>
        <dbReference type="PROSITE" id="PS50943"/>
    </source>
</evidence>
<feature type="domain" description="HTH cro/C1-type" evidence="2">
    <location>
        <begin position="10"/>
        <end position="64"/>
    </location>
</feature>
<dbReference type="Proteomes" id="UP001084197">
    <property type="component" value="Unassembled WGS sequence"/>
</dbReference>
<keyword evidence="1" id="KW-0238">DNA-binding</keyword>
<comment type="caution">
    <text evidence="3">The sequence shown here is derived from an EMBL/GenBank/DDBJ whole genome shotgun (WGS) entry which is preliminary data.</text>
</comment>
<dbReference type="PROSITE" id="PS50943">
    <property type="entry name" value="HTH_CROC1"/>
    <property type="match status" value="1"/>
</dbReference>
<dbReference type="Pfam" id="PF01381">
    <property type="entry name" value="HTH_3"/>
    <property type="match status" value="1"/>
</dbReference>
<gene>
    <name evidence="3" type="ORF">OWO01_10090</name>
</gene>
<reference evidence="3" key="1">
    <citation type="submission" date="2022-11" db="EMBL/GenBank/DDBJ databases">
        <title>WGS of Natronobacillus azotifigens 24KS-1, an anaerobic diazotrophic haloalkaliphile from soda-rich habitats.</title>
        <authorList>
            <person name="Sorokin D.Y."/>
            <person name="Merkel A.Y."/>
        </authorList>
    </citation>
    <scope>NUCLEOTIDE SEQUENCE</scope>
    <source>
        <strain evidence="3">24KS-1</strain>
    </source>
</reference>
<dbReference type="InterPro" id="IPR001387">
    <property type="entry name" value="Cro/C1-type_HTH"/>
</dbReference>
<dbReference type="InterPro" id="IPR010982">
    <property type="entry name" value="Lambda_DNA-bd_dom_sf"/>
</dbReference>
<evidence type="ECO:0000313" key="3">
    <source>
        <dbReference type="EMBL" id="MCZ0703568.1"/>
    </source>
</evidence>
<dbReference type="PANTHER" id="PTHR46558:SF4">
    <property type="entry name" value="DNA-BIDING PHAGE PROTEIN"/>
    <property type="match status" value="1"/>
</dbReference>
<dbReference type="PANTHER" id="PTHR46558">
    <property type="entry name" value="TRACRIPTIONAL REGULATORY PROTEIN-RELATED-RELATED"/>
    <property type="match status" value="1"/>
</dbReference>
<proteinExistence type="predicted"/>
<dbReference type="Gene3D" id="1.10.260.40">
    <property type="entry name" value="lambda repressor-like DNA-binding domains"/>
    <property type="match status" value="1"/>
</dbReference>
<accession>A0A9J6RD00</accession>
<name>A0A9J6RD00_9BACI</name>
<dbReference type="EMBL" id="JAPRAT010000019">
    <property type="protein sequence ID" value="MCZ0703568.1"/>
    <property type="molecule type" value="Genomic_DNA"/>
</dbReference>
<evidence type="ECO:0000313" key="4">
    <source>
        <dbReference type="Proteomes" id="UP001084197"/>
    </source>
</evidence>
<dbReference type="SMART" id="SM00530">
    <property type="entry name" value="HTH_XRE"/>
    <property type="match status" value="1"/>
</dbReference>